<dbReference type="NCBIfam" id="TIGR03062">
    <property type="entry name" value="pip_yhgE_Cterm"/>
    <property type="match status" value="1"/>
</dbReference>
<dbReference type="Proteomes" id="UP000247696">
    <property type="component" value="Chromosome"/>
</dbReference>
<evidence type="ECO:0000256" key="3">
    <source>
        <dbReference type="ARBA" id="ARBA00022989"/>
    </source>
</evidence>
<feature type="domain" description="ABC-2 type transporter transmembrane" evidence="6">
    <location>
        <begin position="22"/>
        <end position="162"/>
    </location>
</feature>
<keyword evidence="4 5" id="KW-0472">Membrane</keyword>
<feature type="transmembrane region" description="Helical" evidence="5">
    <location>
        <begin position="523"/>
        <end position="544"/>
    </location>
</feature>
<feature type="domain" description="ABC-2 type transporter transmembrane" evidence="6">
    <location>
        <begin position="494"/>
        <end position="696"/>
    </location>
</feature>
<feature type="transmembrane region" description="Helical" evidence="5">
    <location>
        <begin position="565"/>
        <end position="588"/>
    </location>
</feature>
<dbReference type="EMBL" id="CP024988">
    <property type="protein sequence ID" value="AWT25105.1"/>
    <property type="molecule type" value="Genomic_DNA"/>
</dbReference>
<comment type="subcellular location">
    <subcellularLocation>
        <location evidence="1">Membrane</location>
        <topology evidence="1">Multi-pass membrane protein</topology>
    </subcellularLocation>
</comment>
<dbReference type="Pfam" id="PF12698">
    <property type="entry name" value="ABC2_membrane_3"/>
    <property type="match status" value="2"/>
</dbReference>
<evidence type="ECO:0000259" key="6">
    <source>
        <dbReference type="Pfam" id="PF12698"/>
    </source>
</evidence>
<sequence>MTTVLKIFTRDLRRLWQTPKVWVIIIGVIITPALYAWFNIAAFWDPYGNTRNIDIAVVNQDTGADSSLTGHIDVGAQMVEQLSKNDQLGWRFMDADEADHQLKKGEVFASITVPPDFSSDFLSMFGGTYERPTLTYRVNEKLNAISPKISDQGASQIDTQITSTFKEQVASAVTTELRNAGGDIGDRLAETGGNTSDAFAGAARTMASARDEIDRVRQSIRDASPTIDATRDALGSVGKTLDDAGTALQQVQSVMTEVQKQVATFSDSATTAFADSTTALAEGTSAATGAVASVTGELERATSGLDGATRSLTGVVDQSGQAVSRLQALVDGAAPEIAGPLTDALNGLQERNRADRALLDDITGLQRSTADTVSSVNAAATALESATADTRDSAQALTTAVRDTLPALNRAVNRVNESAGSFAGTLQSQRTILDQSVGLLDGVEQQLGRADGVFGGFSDNLAGIEDGLNTARADVNALVAASGQGALGTVSNLDSVSISRFLASPAELDSHPVYPVAKYGSGMASLFTNLSLWIGAFMLMVIFRTEVDTAGLRKLTVAQAYLGRLLLLSVLALFQGFVVSVGDLVLGVQHVNPVIFVATCMLISVAYLSVIYGLITAFGHIGRGIAVVLAFIQIPGSSGMYPIEMTPDFFRAVYPFLPFTYGIDAMRETVGGFYGNHYWKAMGVLALMAFVAFVVGTFLRRNLSHVNMLVNRQLGQGGLIINEEVQVVGSSYRLSDAIRALRDRDAFRDEIDGRWRRLRENYPALLKITVGVGVVGVLVLGILARVHPDQKAVIFGVVCLWILLVITLIAMLDYVKNSFGQAQELMDLPEEKLRGMVSGSAGAGREPRTGGDGE</sequence>
<feature type="transmembrane region" description="Helical" evidence="5">
    <location>
        <begin position="792"/>
        <end position="815"/>
    </location>
</feature>
<dbReference type="RefSeq" id="WP_227871133.1">
    <property type="nucleotide sequence ID" value="NZ_CP024988.1"/>
</dbReference>
<keyword evidence="8" id="KW-1185">Reference proteome</keyword>
<dbReference type="Gene3D" id="3.40.1710.10">
    <property type="entry name" value="abc type-2 transporter like domain"/>
    <property type="match status" value="1"/>
</dbReference>
<evidence type="ECO:0000256" key="2">
    <source>
        <dbReference type="ARBA" id="ARBA00022692"/>
    </source>
</evidence>
<dbReference type="PANTHER" id="PTHR43077">
    <property type="entry name" value="TRANSPORT PERMEASE YVFS-RELATED"/>
    <property type="match status" value="1"/>
</dbReference>
<dbReference type="InterPro" id="IPR013525">
    <property type="entry name" value="ABC2_TM"/>
</dbReference>
<evidence type="ECO:0000313" key="7">
    <source>
        <dbReference type="EMBL" id="AWT25105.1"/>
    </source>
</evidence>
<dbReference type="NCBIfam" id="TIGR03061">
    <property type="entry name" value="pip_yhgE_Nterm"/>
    <property type="match status" value="1"/>
</dbReference>
<dbReference type="AlphaFoldDB" id="A0A2Z3YLN5"/>
<dbReference type="InterPro" id="IPR017501">
    <property type="entry name" value="Phage_infect_YhgE_C"/>
</dbReference>
<keyword evidence="2 5" id="KW-0812">Transmembrane</keyword>
<dbReference type="STRING" id="1737425.GCA_900049755_02370"/>
<dbReference type="InterPro" id="IPR017500">
    <property type="entry name" value="Phage_infect_YhgE_N"/>
</dbReference>
<evidence type="ECO:0000256" key="5">
    <source>
        <dbReference type="SAM" id="Phobius"/>
    </source>
</evidence>
<evidence type="ECO:0000256" key="4">
    <source>
        <dbReference type="ARBA" id="ARBA00023136"/>
    </source>
</evidence>
<dbReference type="InterPro" id="IPR051328">
    <property type="entry name" value="T7SS_ABC-Transporter"/>
</dbReference>
<feature type="transmembrane region" description="Helical" evidence="5">
    <location>
        <begin position="594"/>
        <end position="618"/>
    </location>
</feature>
<feature type="transmembrane region" description="Helical" evidence="5">
    <location>
        <begin position="625"/>
        <end position="643"/>
    </location>
</feature>
<dbReference type="KEGG" id="cpre:Csp1_02790"/>
<protein>
    <submittedName>
        <fullName evidence="7">Chromosome partition protein Smc</fullName>
    </submittedName>
</protein>
<feature type="transmembrane region" description="Helical" evidence="5">
    <location>
        <begin position="21"/>
        <end position="44"/>
    </location>
</feature>
<dbReference type="GO" id="GO:0140359">
    <property type="term" value="F:ABC-type transporter activity"/>
    <property type="evidence" value="ECO:0007669"/>
    <property type="project" value="InterPro"/>
</dbReference>
<accession>A0A2Z3YLN5</accession>
<dbReference type="GO" id="GO:0016020">
    <property type="term" value="C:membrane"/>
    <property type="evidence" value="ECO:0007669"/>
    <property type="project" value="UniProtKB-SubCell"/>
</dbReference>
<dbReference type="PANTHER" id="PTHR43077:SF10">
    <property type="entry name" value="TRANSPORT PERMEASE PROTEIN"/>
    <property type="match status" value="1"/>
</dbReference>
<name>A0A2Z3YLN5_9CORY</name>
<keyword evidence="3 5" id="KW-1133">Transmembrane helix</keyword>
<evidence type="ECO:0000256" key="1">
    <source>
        <dbReference type="ARBA" id="ARBA00004141"/>
    </source>
</evidence>
<dbReference type="SUPFAM" id="SSF58104">
    <property type="entry name" value="Methyl-accepting chemotaxis protein (MCP) signaling domain"/>
    <property type="match status" value="1"/>
</dbReference>
<reference evidence="8" key="1">
    <citation type="submission" date="2017-11" db="EMBL/GenBank/DDBJ databases">
        <title>Otitis media/interna in a cat caused by the recently described species Corynebacterium provencense.</title>
        <authorList>
            <person name="Kittl S."/>
            <person name="Brodard I."/>
            <person name="Rychener L."/>
            <person name="Jores J."/>
            <person name="Roosje P."/>
            <person name="Gobeli Brawand S."/>
        </authorList>
    </citation>
    <scope>NUCLEOTIDE SEQUENCE [LARGE SCALE GENOMIC DNA]</scope>
    <source>
        <strain evidence="8">17KM38</strain>
    </source>
</reference>
<proteinExistence type="predicted"/>
<gene>
    <name evidence="7" type="primary">smc_1</name>
    <name evidence="7" type="ORF">Csp1_02790</name>
</gene>
<organism evidence="7 8">
    <name type="scientific">Corynebacterium provencense</name>
    <dbReference type="NCBI Taxonomy" id="1737425"/>
    <lineage>
        <taxon>Bacteria</taxon>
        <taxon>Bacillati</taxon>
        <taxon>Actinomycetota</taxon>
        <taxon>Actinomycetes</taxon>
        <taxon>Mycobacteriales</taxon>
        <taxon>Corynebacteriaceae</taxon>
        <taxon>Corynebacterium</taxon>
    </lineage>
</organism>
<feature type="transmembrane region" description="Helical" evidence="5">
    <location>
        <begin position="764"/>
        <end position="786"/>
    </location>
</feature>
<dbReference type="Gene3D" id="1.10.287.620">
    <property type="entry name" value="Helix Hairpins"/>
    <property type="match status" value="1"/>
</dbReference>
<evidence type="ECO:0000313" key="8">
    <source>
        <dbReference type="Proteomes" id="UP000247696"/>
    </source>
</evidence>
<feature type="transmembrane region" description="Helical" evidence="5">
    <location>
        <begin position="678"/>
        <end position="699"/>
    </location>
</feature>